<keyword evidence="5" id="KW-1185">Reference proteome</keyword>
<evidence type="ECO:0000313" key="5">
    <source>
        <dbReference type="Proteomes" id="UP001201985"/>
    </source>
</evidence>
<dbReference type="EMBL" id="JALBUU010000004">
    <property type="protein sequence ID" value="MCI0752854.1"/>
    <property type="molecule type" value="Genomic_DNA"/>
</dbReference>
<feature type="chain" id="PRO_5045680255" evidence="3">
    <location>
        <begin position="18"/>
        <end position="303"/>
    </location>
</feature>
<dbReference type="Gene3D" id="3.40.50.1820">
    <property type="entry name" value="alpha/beta hydrolase"/>
    <property type="match status" value="1"/>
</dbReference>
<dbReference type="InterPro" id="IPR052558">
    <property type="entry name" value="Siderophore_Hydrolase_D"/>
</dbReference>
<evidence type="ECO:0000313" key="4">
    <source>
        <dbReference type="EMBL" id="MCI0752854.1"/>
    </source>
</evidence>
<evidence type="ECO:0000256" key="3">
    <source>
        <dbReference type="SAM" id="SignalP"/>
    </source>
</evidence>
<dbReference type="GO" id="GO:0016787">
    <property type="term" value="F:hydrolase activity"/>
    <property type="evidence" value="ECO:0007669"/>
    <property type="project" value="UniProtKB-KW"/>
</dbReference>
<dbReference type="PANTHER" id="PTHR40841">
    <property type="entry name" value="SIDEROPHORE TRIACETYLFUSARININE C ESTERASE"/>
    <property type="match status" value="1"/>
</dbReference>
<gene>
    <name evidence="4" type="ORF">MON41_03640</name>
</gene>
<dbReference type="Pfam" id="PF00756">
    <property type="entry name" value="Esterase"/>
    <property type="match status" value="1"/>
</dbReference>
<dbReference type="RefSeq" id="WP_157985874.1">
    <property type="nucleotide sequence ID" value="NZ_JALBUU010000004.1"/>
</dbReference>
<organism evidence="4 5">
    <name type="scientific">Teichococcus vastitatis</name>
    <dbReference type="NCBI Taxonomy" id="2307076"/>
    <lineage>
        <taxon>Bacteria</taxon>
        <taxon>Pseudomonadati</taxon>
        <taxon>Pseudomonadota</taxon>
        <taxon>Alphaproteobacteria</taxon>
        <taxon>Acetobacterales</taxon>
        <taxon>Roseomonadaceae</taxon>
        <taxon>Roseomonas</taxon>
    </lineage>
</organism>
<dbReference type="SUPFAM" id="SSF53474">
    <property type="entry name" value="alpha/beta-Hydrolases"/>
    <property type="match status" value="1"/>
</dbReference>
<dbReference type="PANTHER" id="PTHR40841:SF2">
    <property type="entry name" value="SIDEROPHORE-DEGRADING ESTERASE (EUROFUNG)"/>
    <property type="match status" value="1"/>
</dbReference>
<comment type="similarity">
    <text evidence="1">Belongs to the esterase D family.</text>
</comment>
<dbReference type="InterPro" id="IPR029058">
    <property type="entry name" value="AB_hydrolase_fold"/>
</dbReference>
<sequence length="303" mass="32344">MCSVPLPRRALAGLALAAAAPRLTRAAAAATSLRSTEWEMRTPAGIRHRIQLGWPDALPPAGGYPAMLLLDGQTTYPMAQAVAQPPSGQEPPRDLEAALLVGLTYPEDAFDSGLGVDSRTRDYTLPGPSAPPGAGGVEAFLDFIENHLLPELASRFPLNPDRLALFGHSYGGLCALHAFFTRPALFGTTIAASPSIWWQQGVLLKEEQRFVAALPPGTSRRHLLITVGAREQRSEAELAAMEPRRRERAQSSNMVGRAAAMAERLAGLGAGAPQLEFVSFAGEDHGSVISPAMRRALRFALGR</sequence>
<reference evidence="4 5" key="1">
    <citation type="submission" date="2022-03" db="EMBL/GenBank/DDBJ databases">
        <title>Complete genome analysis of Roseomonas KG 17.1 : a prolific producer of plant growth promoters.</title>
        <authorList>
            <person name="Saadouli I."/>
            <person name="Najjari A."/>
            <person name="Mosbah A."/>
            <person name="Ouzari H.I."/>
        </authorList>
    </citation>
    <scope>NUCLEOTIDE SEQUENCE [LARGE SCALE GENOMIC DNA]</scope>
    <source>
        <strain evidence="4 5">KG17-1</strain>
    </source>
</reference>
<comment type="caution">
    <text evidence="4">The sequence shown here is derived from an EMBL/GenBank/DDBJ whole genome shotgun (WGS) entry which is preliminary data.</text>
</comment>
<evidence type="ECO:0000256" key="2">
    <source>
        <dbReference type="ARBA" id="ARBA00022801"/>
    </source>
</evidence>
<dbReference type="InterPro" id="IPR000801">
    <property type="entry name" value="Esterase-like"/>
</dbReference>
<keyword evidence="2 4" id="KW-0378">Hydrolase</keyword>
<evidence type="ECO:0000256" key="1">
    <source>
        <dbReference type="ARBA" id="ARBA00005622"/>
    </source>
</evidence>
<name>A0ABS9W0N1_9PROT</name>
<protein>
    <submittedName>
        <fullName evidence="4">Alpha/beta hydrolase-fold protein</fullName>
    </submittedName>
</protein>
<dbReference type="Proteomes" id="UP001201985">
    <property type="component" value="Unassembled WGS sequence"/>
</dbReference>
<accession>A0ABS9W0N1</accession>
<proteinExistence type="inferred from homology"/>
<keyword evidence="3" id="KW-0732">Signal</keyword>
<feature type="signal peptide" evidence="3">
    <location>
        <begin position="1"/>
        <end position="17"/>
    </location>
</feature>